<organism evidence="2 3">
    <name type="scientific">Plasmodium ovale curtisi</name>
    <dbReference type="NCBI Taxonomy" id="864141"/>
    <lineage>
        <taxon>Eukaryota</taxon>
        <taxon>Sar</taxon>
        <taxon>Alveolata</taxon>
        <taxon>Apicomplexa</taxon>
        <taxon>Aconoidasida</taxon>
        <taxon>Haemosporida</taxon>
        <taxon>Plasmodiidae</taxon>
        <taxon>Plasmodium</taxon>
        <taxon>Plasmodium (Plasmodium)</taxon>
    </lineage>
</organism>
<protein>
    <submittedName>
        <fullName evidence="2">Uncharacterized protein</fullName>
    </submittedName>
</protein>
<evidence type="ECO:0000313" key="3">
    <source>
        <dbReference type="Proteomes" id="UP000078546"/>
    </source>
</evidence>
<proteinExistence type="predicted"/>
<reference evidence="2" key="2">
    <citation type="submission" date="2016-05" db="EMBL/GenBank/DDBJ databases">
        <authorList>
            <person name="Lavstsen T."/>
            <person name="Jespersen J.S."/>
        </authorList>
    </citation>
    <scope>NUCLEOTIDE SEQUENCE [LARGE SCALE GENOMIC DNA]</scope>
</reference>
<dbReference type="Proteomes" id="UP000078546">
    <property type="component" value="Unassembled WGS sequence"/>
</dbReference>
<evidence type="ECO:0000313" key="4">
    <source>
        <dbReference type="Proteomes" id="UP000078560"/>
    </source>
</evidence>
<sequence length="96" mass="11426">MFYHYWNNVTNSSPDDKKNSRYCFANSFRKEGRKFKNNVLVIVATSRYSRNLGKETFEHESDQETKNNNMVNQRSITFQRGDDNYDGLVNELKEML</sequence>
<reference evidence="3 4" key="1">
    <citation type="submission" date="2016-05" db="EMBL/GenBank/DDBJ databases">
        <authorList>
            <person name="Naeem Raeece"/>
        </authorList>
    </citation>
    <scope>NUCLEOTIDE SEQUENCE [LARGE SCALE GENOMIC DNA]</scope>
</reference>
<gene>
    <name evidence="2" type="ORF">POVCU1_056000</name>
    <name evidence="1" type="ORF">POVCU2_0059790</name>
</gene>
<dbReference type="AlphaFoldDB" id="A0A1A8X804"/>
<dbReference type="Proteomes" id="UP000078560">
    <property type="component" value="Unassembled WGS sequence"/>
</dbReference>
<dbReference type="EMBL" id="FLQU01000897">
    <property type="protein sequence ID" value="SBS90147.1"/>
    <property type="molecule type" value="Genomic_DNA"/>
</dbReference>
<name>A0A1A8X804_PLAOA</name>
<dbReference type="EMBL" id="FLQV01001600">
    <property type="protein sequence ID" value="SBS99906.1"/>
    <property type="molecule type" value="Genomic_DNA"/>
</dbReference>
<accession>A0A1A8X804</accession>
<evidence type="ECO:0000313" key="2">
    <source>
        <dbReference type="EMBL" id="SBS99906.1"/>
    </source>
</evidence>
<evidence type="ECO:0000313" key="1">
    <source>
        <dbReference type="EMBL" id="SBS90147.1"/>
    </source>
</evidence>